<sequence length="160" mass="17879">MAVLNIHERTVPAPAETVGALIDSLASPDDRLWPGPRWPRMRFDRPLAPGATGGHGPVRYTVSDYAPGQRVRFRFDGPRGFDGHHEFTVHPAGDTTVLRHTIAMRLHGPALLAWPLAFRWLHDALLEDCLDRAVRAVGGTVPHPAHWSPYVRLLHRLIPH</sequence>
<reference evidence="1 2" key="1">
    <citation type="submission" date="2018-08" db="EMBL/GenBank/DDBJ databases">
        <title>Diversity &amp; Physiological Properties of Lignin-Decomposing Actinobacteria from Soil.</title>
        <authorList>
            <person name="Roh S.G."/>
            <person name="Kim S.B."/>
        </authorList>
    </citation>
    <scope>NUCLEOTIDE SEQUENCE [LARGE SCALE GENOMIC DNA]</scope>
    <source>
        <strain evidence="1 2">MMS17-GH009</strain>
    </source>
</reference>
<proteinExistence type="predicted"/>
<name>A0A372ZU34_9ACTN</name>
<dbReference type="Pfam" id="PF10604">
    <property type="entry name" value="Polyketide_cyc2"/>
    <property type="match status" value="1"/>
</dbReference>
<dbReference type="EMBL" id="QVIG01000001">
    <property type="protein sequence ID" value="RGD59004.1"/>
    <property type="molecule type" value="Genomic_DNA"/>
</dbReference>
<dbReference type="RefSeq" id="WP_117487370.1">
    <property type="nucleotide sequence ID" value="NZ_QVIG01000001.1"/>
</dbReference>
<dbReference type="CDD" id="cd07812">
    <property type="entry name" value="SRPBCC"/>
    <property type="match status" value="1"/>
</dbReference>
<gene>
    <name evidence="1" type="ORF">DR950_15555</name>
</gene>
<dbReference type="InterPro" id="IPR023393">
    <property type="entry name" value="START-like_dom_sf"/>
</dbReference>
<organism evidence="1 2">
    <name type="scientific">Kitasatospora xanthocidica</name>
    <dbReference type="NCBI Taxonomy" id="83382"/>
    <lineage>
        <taxon>Bacteria</taxon>
        <taxon>Bacillati</taxon>
        <taxon>Actinomycetota</taxon>
        <taxon>Actinomycetes</taxon>
        <taxon>Kitasatosporales</taxon>
        <taxon>Streptomycetaceae</taxon>
        <taxon>Kitasatospora</taxon>
    </lineage>
</organism>
<dbReference type="AlphaFoldDB" id="A0A372ZU34"/>
<keyword evidence="2" id="KW-1185">Reference proteome</keyword>
<accession>A0A372ZU34</accession>
<evidence type="ECO:0000313" key="1">
    <source>
        <dbReference type="EMBL" id="RGD59004.1"/>
    </source>
</evidence>
<dbReference type="InterPro" id="IPR019587">
    <property type="entry name" value="Polyketide_cyclase/dehydratase"/>
</dbReference>
<dbReference type="Gene3D" id="3.30.530.20">
    <property type="match status" value="1"/>
</dbReference>
<protein>
    <submittedName>
        <fullName evidence="1">SRPBCC family protein</fullName>
    </submittedName>
</protein>
<dbReference type="Proteomes" id="UP000263377">
    <property type="component" value="Unassembled WGS sequence"/>
</dbReference>
<comment type="caution">
    <text evidence="1">The sequence shown here is derived from an EMBL/GenBank/DDBJ whole genome shotgun (WGS) entry which is preliminary data.</text>
</comment>
<evidence type="ECO:0000313" key="2">
    <source>
        <dbReference type="Proteomes" id="UP000263377"/>
    </source>
</evidence>
<dbReference type="SUPFAM" id="SSF55961">
    <property type="entry name" value="Bet v1-like"/>
    <property type="match status" value="1"/>
</dbReference>